<dbReference type="STRING" id="1569628.A0A316UHU3"/>
<dbReference type="OrthoDB" id="406505at2759"/>
<evidence type="ECO:0000313" key="2">
    <source>
        <dbReference type="EMBL" id="PWN24458.1"/>
    </source>
</evidence>
<feature type="non-terminal residue" evidence="2">
    <location>
        <position position="122"/>
    </location>
</feature>
<evidence type="ECO:0000256" key="1">
    <source>
        <dbReference type="ARBA" id="ARBA00022729"/>
    </source>
</evidence>
<dbReference type="PANTHER" id="PTHR31836">
    <property type="match status" value="1"/>
</dbReference>
<dbReference type="RefSeq" id="XP_025359070.1">
    <property type="nucleotide sequence ID" value="XM_025504074.1"/>
</dbReference>
<keyword evidence="1" id="KW-0732">Signal</keyword>
<protein>
    <recommendedName>
        <fullName evidence="4">RlpA-like protein double-psi beta-barrel domain-containing protein</fullName>
    </recommendedName>
</protein>
<dbReference type="Proteomes" id="UP000245884">
    <property type="component" value="Unassembled WGS sequence"/>
</dbReference>
<evidence type="ECO:0008006" key="4">
    <source>
        <dbReference type="Google" id="ProtNLM"/>
    </source>
</evidence>
<dbReference type="Gene3D" id="2.40.40.10">
    <property type="entry name" value="RlpA-like domain"/>
    <property type="match status" value="1"/>
</dbReference>
<proteinExistence type="predicted"/>
<dbReference type="AlphaFoldDB" id="A0A316UHU3"/>
<keyword evidence="3" id="KW-1185">Reference proteome</keyword>
<dbReference type="GeneID" id="37025897"/>
<dbReference type="PANTHER" id="PTHR31836:SF22">
    <property type="entry name" value="RLPA-LIKE PROTEIN DOUBLE-PSI BETA-BARREL DOMAIN-CONTAINING PROTEIN"/>
    <property type="match status" value="1"/>
</dbReference>
<gene>
    <name evidence="2" type="ORF">BDZ90DRAFT_210628</name>
</gene>
<feature type="non-terminal residue" evidence="2">
    <location>
        <position position="1"/>
    </location>
</feature>
<reference evidence="2 3" key="1">
    <citation type="journal article" date="2018" name="Mol. Biol. Evol.">
        <title>Broad Genomic Sampling Reveals a Smut Pathogenic Ancestry of the Fungal Clade Ustilaginomycotina.</title>
        <authorList>
            <person name="Kijpornyongpan T."/>
            <person name="Mondo S.J."/>
            <person name="Barry K."/>
            <person name="Sandor L."/>
            <person name="Lee J."/>
            <person name="Lipzen A."/>
            <person name="Pangilinan J."/>
            <person name="LaButti K."/>
            <person name="Hainaut M."/>
            <person name="Henrissat B."/>
            <person name="Grigoriev I.V."/>
            <person name="Spatafora J.W."/>
            <person name="Aime M.C."/>
        </authorList>
    </citation>
    <scope>NUCLEOTIDE SEQUENCE [LARGE SCALE GENOMIC DNA]</scope>
    <source>
        <strain evidence="2 3">MCA 5214</strain>
    </source>
</reference>
<dbReference type="CDD" id="cd22191">
    <property type="entry name" value="DPBB_RlpA_EXP_N-like"/>
    <property type="match status" value="1"/>
</dbReference>
<sequence length="122" mass="13020">IKVTYYEKHDLLAPSCGTGSWNPGNDALIGAVGHWAGGPECGEFMNICNPKHPDGQKCLTVRVIDQCAGCAANHIDLTKTGFKALSPSGGLDEGVVDNLKLYKVSDPSESDWNQALFGPFKL</sequence>
<dbReference type="InterPro" id="IPR051477">
    <property type="entry name" value="Expansin_CellWall"/>
</dbReference>
<dbReference type="SUPFAM" id="SSF50685">
    <property type="entry name" value="Barwin-like endoglucanases"/>
    <property type="match status" value="1"/>
</dbReference>
<name>A0A316UHU3_9BASI</name>
<dbReference type="EMBL" id="KZ819681">
    <property type="protein sequence ID" value="PWN24458.1"/>
    <property type="molecule type" value="Genomic_DNA"/>
</dbReference>
<accession>A0A316UHU3</accession>
<evidence type="ECO:0000313" key="3">
    <source>
        <dbReference type="Proteomes" id="UP000245884"/>
    </source>
</evidence>
<dbReference type="InterPro" id="IPR036908">
    <property type="entry name" value="RlpA-like_sf"/>
</dbReference>
<organism evidence="2 3">
    <name type="scientific">Jaminaea rosea</name>
    <dbReference type="NCBI Taxonomy" id="1569628"/>
    <lineage>
        <taxon>Eukaryota</taxon>
        <taxon>Fungi</taxon>
        <taxon>Dikarya</taxon>
        <taxon>Basidiomycota</taxon>
        <taxon>Ustilaginomycotina</taxon>
        <taxon>Exobasidiomycetes</taxon>
        <taxon>Microstromatales</taxon>
        <taxon>Microstromatales incertae sedis</taxon>
        <taxon>Jaminaea</taxon>
    </lineage>
</organism>